<dbReference type="STRING" id="71451.RV07_GL002070"/>
<name>R2R1G8_9ENTE</name>
<gene>
    <name evidence="2" type="ORF">I585_03268</name>
    <name evidence="1" type="ORF">UAI_02152</name>
</gene>
<dbReference type="AlphaFoldDB" id="R2R1G8"/>
<evidence type="ECO:0000313" key="4">
    <source>
        <dbReference type="Proteomes" id="UP000014148"/>
    </source>
</evidence>
<sequence>MEKGMKIILLINENLSNTRKNFFHVSEMRKSRLICDQRIEGASDGKTV</sequence>
<dbReference type="EMBL" id="ASWA01000004">
    <property type="protein sequence ID" value="EOT64071.1"/>
    <property type="molecule type" value="Genomic_DNA"/>
</dbReference>
<accession>R2R1G8</accession>
<proteinExistence type="predicted"/>
<evidence type="ECO:0000313" key="2">
    <source>
        <dbReference type="EMBL" id="EOT64071.1"/>
    </source>
</evidence>
<reference evidence="1 3" key="1">
    <citation type="submission" date="2013-02" db="EMBL/GenBank/DDBJ databases">
        <title>The Genome Sequence of Enterococcus malodoratus ATCC_43197.</title>
        <authorList>
            <consortium name="The Broad Institute Genome Sequencing Platform"/>
            <consortium name="The Broad Institute Genome Sequencing Center for Infectious Disease"/>
            <person name="Earl A.M."/>
            <person name="Gilmore M.S."/>
            <person name="Lebreton F."/>
            <person name="Walker B."/>
            <person name="Young S.K."/>
            <person name="Zeng Q."/>
            <person name="Gargeya S."/>
            <person name="Fitzgerald M."/>
            <person name="Haas B."/>
            <person name="Abouelleil A."/>
            <person name="Alvarado L."/>
            <person name="Arachchi H.M."/>
            <person name="Berlin A.M."/>
            <person name="Chapman S.B."/>
            <person name="Dewar J."/>
            <person name="Goldberg J."/>
            <person name="Griggs A."/>
            <person name="Gujja S."/>
            <person name="Hansen M."/>
            <person name="Howarth C."/>
            <person name="Imamovic A."/>
            <person name="Larimer J."/>
            <person name="McCowan C."/>
            <person name="Murphy C."/>
            <person name="Neiman D."/>
            <person name="Pearson M."/>
            <person name="Priest M."/>
            <person name="Roberts A."/>
            <person name="Saif S."/>
            <person name="Shea T."/>
            <person name="Sisk P."/>
            <person name="Sykes S."/>
            <person name="Wortman J."/>
            <person name="Nusbaum C."/>
            <person name="Birren B."/>
        </authorList>
    </citation>
    <scope>NUCLEOTIDE SEQUENCE [LARGE SCALE GENOMIC DNA]</scope>
    <source>
        <strain evidence="1 3">ATCC 43197</strain>
    </source>
</reference>
<protein>
    <submittedName>
        <fullName evidence="1">Uncharacterized protein</fullName>
    </submittedName>
</protein>
<dbReference type="Proteomes" id="UP000013783">
    <property type="component" value="Unassembled WGS sequence"/>
</dbReference>
<evidence type="ECO:0000313" key="3">
    <source>
        <dbReference type="Proteomes" id="UP000013783"/>
    </source>
</evidence>
<comment type="caution">
    <text evidence="1">The sequence shown here is derived from an EMBL/GenBank/DDBJ whole genome shotgun (WGS) entry which is preliminary data.</text>
</comment>
<dbReference type="EMBL" id="AJAK01000015">
    <property type="protein sequence ID" value="EOH77515.1"/>
    <property type="molecule type" value="Genomic_DNA"/>
</dbReference>
<dbReference type="PATRIC" id="fig|1158601.3.peg.2123"/>
<organism evidence="1 3">
    <name type="scientific">Enterococcus malodoratus ATCC 43197</name>
    <dbReference type="NCBI Taxonomy" id="1158601"/>
    <lineage>
        <taxon>Bacteria</taxon>
        <taxon>Bacillati</taxon>
        <taxon>Bacillota</taxon>
        <taxon>Bacilli</taxon>
        <taxon>Lactobacillales</taxon>
        <taxon>Enterococcaceae</taxon>
        <taxon>Enterococcus</taxon>
    </lineage>
</organism>
<reference evidence="2 4" key="2">
    <citation type="submission" date="2013-03" db="EMBL/GenBank/DDBJ databases">
        <title>The Genome Sequence of Enterococcus malodoratus ATCC_43197 (PacBio/Illumina hybrid assembly).</title>
        <authorList>
            <consortium name="The Broad Institute Genomics Platform"/>
            <consortium name="The Broad Institute Genome Sequencing Center for Infectious Disease"/>
            <person name="Earl A."/>
            <person name="Russ C."/>
            <person name="Gilmore M."/>
            <person name="Surin D."/>
            <person name="Walker B."/>
            <person name="Young S."/>
            <person name="Zeng Q."/>
            <person name="Gargeya S."/>
            <person name="Fitzgerald M."/>
            <person name="Haas B."/>
            <person name="Abouelleil A."/>
            <person name="Allen A.W."/>
            <person name="Alvarado L."/>
            <person name="Arachchi H.M."/>
            <person name="Berlin A.M."/>
            <person name="Chapman S.B."/>
            <person name="Gainer-Dewar J."/>
            <person name="Goldberg J."/>
            <person name="Griggs A."/>
            <person name="Gujja S."/>
            <person name="Hansen M."/>
            <person name="Howarth C."/>
            <person name="Imamovic A."/>
            <person name="Ireland A."/>
            <person name="Larimer J."/>
            <person name="McCowan C."/>
            <person name="Murphy C."/>
            <person name="Pearson M."/>
            <person name="Poon T.W."/>
            <person name="Priest M."/>
            <person name="Roberts A."/>
            <person name="Saif S."/>
            <person name="Shea T."/>
            <person name="Sisk P."/>
            <person name="Sykes S."/>
            <person name="Wortman J."/>
            <person name="Nusbaum C."/>
            <person name="Birren B."/>
        </authorList>
    </citation>
    <scope>NUCLEOTIDE SEQUENCE [LARGE SCALE GENOMIC DNA]</scope>
    <source>
        <strain evidence="2 4">ATCC 43197</strain>
    </source>
</reference>
<dbReference type="Proteomes" id="UP000014148">
    <property type="component" value="Unassembled WGS sequence"/>
</dbReference>
<evidence type="ECO:0000313" key="1">
    <source>
        <dbReference type="EMBL" id="EOH77515.1"/>
    </source>
</evidence>
<keyword evidence="4" id="KW-1185">Reference proteome</keyword>